<dbReference type="GO" id="GO:0009279">
    <property type="term" value="C:cell outer membrane"/>
    <property type="evidence" value="ECO:0007669"/>
    <property type="project" value="UniProtKB-SubCell"/>
</dbReference>
<dbReference type="Pfam" id="PF07715">
    <property type="entry name" value="Plug"/>
    <property type="match status" value="1"/>
</dbReference>
<name>A0A368NM25_9GAMM</name>
<evidence type="ECO:0000256" key="3">
    <source>
        <dbReference type="ARBA" id="ARBA00022452"/>
    </source>
</evidence>
<gene>
    <name evidence="13" type="ORF">DU002_06410</name>
</gene>
<reference evidence="13 14" key="1">
    <citation type="submission" date="2018-07" db="EMBL/GenBank/DDBJ databases">
        <title>Corallincola holothuriorum sp. nov., a new facultative anaerobe isolated from sea cucumber Apostichopus japonicus.</title>
        <authorList>
            <person name="Xia H."/>
        </authorList>
    </citation>
    <scope>NUCLEOTIDE SEQUENCE [LARGE SCALE GENOMIC DNA]</scope>
    <source>
        <strain evidence="13 14">C4</strain>
    </source>
</reference>
<dbReference type="PANTHER" id="PTHR30069:SF49">
    <property type="entry name" value="OUTER MEMBRANE PROTEIN C"/>
    <property type="match status" value="1"/>
</dbReference>
<organism evidence="13 14">
    <name type="scientific">Corallincola holothuriorum</name>
    <dbReference type="NCBI Taxonomy" id="2282215"/>
    <lineage>
        <taxon>Bacteria</taxon>
        <taxon>Pseudomonadati</taxon>
        <taxon>Pseudomonadota</taxon>
        <taxon>Gammaproteobacteria</taxon>
        <taxon>Alteromonadales</taxon>
        <taxon>Psychromonadaceae</taxon>
        <taxon>Corallincola</taxon>
    </lineage>
</organism>
<keyword evidence="5 10" id="KW-0732">Signal</keyword>
<evidence type="ECO:0000256" key="1">
    <source>
        <dbReference type="ARBA" id="ARBA00004571"/>
    </source>
</evidence>
<keyword evidence="6 9" id="KW-0798">TonB box</keyword>
<evidence type="ECO:0000256" key="6">
    <source>
        <dbReference type="ARBA" id="ARBA00023077"/>
    </source>
</evidence>
<protein>
    <submittedName>
        <fullName evidence="13">TonB-dependent receptor</fullName>
    </submittedName>
</protein>
<dbReference type="AlphaFoldDB" id="A0A368NM25"/>
<dbReference type="EMBL" id="QPID01000003">
    <property type="protein sequence ID" value="RCU50953.1"/>
    <property type="molecule type" value="Genomic_DNA"/>
</dbReference>
<keyword evidence="7 9" id="KW-0472">Membrane</keyword>
<accession>A0A368NM25</accession>
<feature type="signal peptide" evidence="10">
    <location>
        <begin position="1"/>
        <end position="25"/>
    </location>
</feature>
<keyword evidence="14" id="KW-1185">Reference proteome</keyword>
<dbReference type="GO" id="GO:0044718">
    <property type="term" value="P:siderophore transmembrane transport"/>
    <property type="evidence" value="ECO:0007669"/>
    <property type="project" value="TreeGrafter"/>
</dbReference>
<evidence type="ECO:0000313" key="13">
    <source>
        <dbReference type="EMBL" id="RCU50953.1"/>
    </source>
</evidence>
<dbReference type="SUPFAM" id="SSF56935">
    <property type="entry name" value="Porins"/>
    <property type="match status" value="1"/>
</dbReference>
<evidence type="ECO:0000256" key="10">
    <source>
        <dbReference type="SAM" id="SignalP"/>
    </source>
</evidence>
<keyword evidence="2" id="KW-0813">Transport</keyword>
<evidence type="ECO:0000256" key="4">
    <source>
        <dbReference type="ARBA" id="ARBA00022692"/>
    </source>
</evidence>
<feature type="domain" description="TonB-dependent receptor-like beta-barrel" evidence="11">
    <location>
        <begin position="201"/>
        <end position="655"/>
    </location>
</feature>
<dbReference type="PANTHER" id="PTHR30069">
    <property type="entry name" value="TONB-DEPENDENT OUTER MEMBRANE RECEPTOR"/>
    <property type="match status" value="1"/>
</dbReference>
<evidence type="ECO:0000313" key="14">
    <source>
        <dbReference type="Proteomes" id="UP000252558"/>
    </source>
</evidence>
<evidence type="ECO:0000259" key="12">
    <source>
        <dbReference type="Pfam" id="PF07715"/>
    </source>
</evidence>
<dbReference type="InterPro" id="IPR010917">
    <property type="entry name" value="TonB_rcpt_CS"/>
</dbReference>
<sequence length="696" mass="76812">MMNKAVLLPPLLATGLCLLSPPSYGETDEIEHIEVHGQRHVGQWMGEIQAPTPTPDVADWLKAMPGADVNKNGPVSGIAQYRGLYGDRVSVSVAGRPVVGAGPNAMDAPLSYAPAINTEQLQVFRGVAPVSAGMDTLGGAVSSQAYQADFTMGQDLALNGETRAGYQDNGRASDLAGRLHLSSQDHGAVMFVEDLYGRDDQEDGDGRDIQPTEYHKRSGGVDYRYRLAAGYMGGEYQYLDTKDAGTPALPMDIDYIRTHRMALKGGYQTVLGEVTALVGYTDADHVMDNYRLRQNSSPQRYRKTKATSDSVDWQLTLAHELNTEQKQTQTLLFGLDGVISNHDATITNPNNAMFLVENFNDVEDRRFGAFVEWQGSRQGWDWLGGARVKYVEADAGNIYHSAAMMNPNIAGLMQDFNQADKSVDDTLADIAFVTGYQLAPRWRGVVGLGVKQRAAAYQERYLWLPMQSTGGLADGKTYVGDINLDPETAWQIDLGLDYMSDDWFISPRVFYQRIDDYIQGTPVTDDAVLNVAAMMGAEEPLQFSNLDVELYGADLSWYGQLSTAWTIGGQATYIRGKRRDIDDNLYRIAPPNMGVYLQYEISQWQMALHWHGYAAQDDVSATNNEKTTAGYAIVGFELNYQWQSGVEVSAGVENLLDHAYQDHLAGYNRVNGSELALAERLPGAGRTVWLQGHYLF</sequence>
<dbReference type="Proteomes" id="UP000252558">
    <property type="component" value="Unassembled WGS sequence"/>
</dbReference>
<evidence type="ECO:0000259" key="11">
    <source>
        <dbReference type="Pfam" id="PF00593"/>
    </source>
</evidence>
<evidence type="ECO:0000256" key="9">
    <source>
        <dbReference type="RuleBase" id="RU003357"/>
    </source>
</evidence>
<proteinExistence type="inferred from homology"/>
<dbReference type="InterPro" id="IPR012910">
    <property type="entry name" value="Plug_dom"/>
</dbReference>
<dbReference type="GO" id="GO:0015344">
    <property type="term" value="F:siderophore uptake transmembrane transporter activity"/>
    <property type="evidence" value="ECO:0007669"/>
    <property type="project" value="TreeGrafter"/>
</dbReference>
<evidence type="ECO:0000256" key="5">
    <source>
        <dbReference type="ARBA" id="ARBA00022729"/>
    </source>
</evidence>
<evidence type="ECO:0000256" key="7">
    <source>
        <dbReference type="ARBA" id="ARBA00023136"/>
    </source>
</evidence>
<dbReference type="Gene3D" id="2.40.170.20">
    <property type="entry name" value="TonB-dependent receptor, beta-barrel domain"/>
    <property type="match status" value="1"/>
</dbReference>
<dbReference type="InterPro" id="IPR000531">
    <property type="entry name" value="Beta-barrel_TonB"/>
</dbReference>
<keyword evidence="3" id="KW-1134">Transmembrane beta strand</keyword>
<dbReference type="PROSITE" id="PS01156">
    <property type="entry name" value="TONB_DEPENDENT_REC_2"/>
    <property type="match status" value="1"/>
</dbReference>
<dbReference type="InterPro" id="IPR037066">
    <property type="entry name" value="Plug_dom_sf"/>
</dbReference>
<dbReference type="RefSeq" id="WP_114337548.1">
    <property type="nucleotide sequence ID" value="NZ_QPID01000003.1"/>
</dbReference>
<keyword evidence="4" id="KW-0812">Transmembrane</keyword>
<dbReference type="Pfam" id="PF00593">
    <property type="entry name" value="TonB_dep_Rec_b-barrel"/>
    <property type="match status" value="1"/>
</dbReference>
<dbReference type="InterPro" id="IPR036942">
    <property type="entry name" value="Beta-barrel_TonB_sf"/>
</dbReference>
<dbReference type="OrthoDB" id="5332150at2"/>
<evidence type="ECO:0000256" key="2">
    <source>
        <dbReference type="ARBA" id="ARBA00022448"/>
    </source>
</evidence>
<comment type="similarity">
    <text evidence="9">Belongs to the TonB-dependent receptor family.</text>
</comment>
<keyword evidence="8" id="KW-0998">Cell outer membrane</keyword>
<evidence type="ECO:0000256" key="8">
    <source>
        <dbReference type="ARBA" id="ARBA00023237"/>
    </source>
</evidence>
<feature type="domain" description="TonB-dependent receptor plug" evidence="12">
    <location>
        <begin position="51"/>
        <end position="140"/>
    </location>
</feature>
<comment type="caution">
    <text evidence="13">The sequence shown here is derived from an EMBL/GenBank/DDBJ whole genome shotgun (WGS) entry which is preliminary data.</text>
</comment>
<dbReference type="Gene3D" id="2.170.130.10">
    <property type="entry name" value="TonB-dependent receptor, plug domain"/>
    <property type="match status" value="1"/>
</dbReference>
<feature type="chain" id="PRO_5016670012" evidence="10">
    <location>
        <begin position="26"/>
        <end position="696"/>
    </location>
</feature>
<dbReference type="InterPro" id="IPR039426">
    <property type="entry name" value="TonB-dep_rcpt-like"/>
</dbReference>
<comment type="subcellular location">
    <subcellularLocation>
        <location evidence="1">Cell outer membrane</location>
        <topology evidence="1">Multi-pass membrane protein</topology>
    </subcellularLocation>
</comment>
<keyword evidence="13" id="KW-0675">Receptor</keyword>